<dbReference type="RefSeq" id="WP_267142478.1">
    <property type="nucleotide sequence ID" value="NZ_JAODIL010000069.1"/>
</dbReference>
<sequence length="119" mass="12977">MMMYLGMNQQTGERITDLAHIRQSCRDILITPQGSRIARREYGSLLSALIDQPQNPVNRLQVLAAAYLAISRWEPRITLDSVTLNSAYDGSMTVDLTGHRTDGTPLALSVETGATSGGN</sequence>
<dbReference type="AlphaFoldDB" id="A0A9J6PSV3"/>
<dbReference type="Proteomes" id="UP001064262">
    <property type="component" value="Unassembled WGS sequence"/>
</dbReference>
<organism evidence="2 3">
    <name type="scientific">Winslowiella arboricola</name>
    <dbReference type="NCBI Taxonomy" id="2978220"/>
    <lineage>
        <taxon>Bacteria</taxon>
        <taxon>Pseudomonadati</taxon>
        <taxon>Pseudomonadota</taxon>
        <taxon>Gammaproteobacteria</taxon>
        <taxon>Enterobacterales</taxon>
        <taxon>Erwiniaceae</taxon>
        <taxon>Winslowiella</taxon>
    </lineage>
</organism>
<dbReference type="Gene3D" id="3.10.450.40">
    <property type="match status" value="1"/>
</dbReference>
<proteinExistence type="predicted"/>
<evidence type="ECO:0000259" key="1">
    <source>
        <dbReference type="Pfam" id="PF04965"/>
    </source>
</evidence>
<keyword evidence="3" id="KW-1185">Reference proteome</keyword>
<evidence type="ECO:0000313" key="3">
    <source>
        <dbReference type="Proteomes" id="UP001064262"/>
    </source>
</evidence>
<gene>
    <name evidence="2" type="ORF">N5923_10055</name>
</gene>
<dbReference type="InterPro" id="IPR007048">
    <property type="entry name" value="IraD/Gp25-like"/>
</dbReference>
<feature type="domain" description="IraD/Gp25-like" evidence="1">
    <location>
        <begin position="18"/>
        <end position="97"/>
    </location>
</feature>
<dbReference type="Pfam" id="PF04965">
    <property type="entry name" value="GPW_gp25"/>
    <property type="match status" value="1"/>
</dbReference>
<evidence type="ECO:0000313" key="2">
    <source>
        <dbReference type="EMBL" id="MCU5777836.1"/>
    </source>
</evidence>
<accession>A0A9J6PSV3</accession>
<reference evidence="2" key="1">
    <citation type="submission" date="2022-09" db="EMBL/GenBank/DDBJ databases">
        <title>Winslowiella arboricola sp. nov., isolated from bleeding cankers on broadleaf hosts.</title>
        <authorList>
            <person name="Brady C."/>
            <person name="Kaur S."/>
            <person name="Crampton B."/>
            <person name="Maddock D."/>
            <person name="Arnold D."/>
            <person name="Denman S."/>
        </authorList>
    </citation>
    <scope>NUCLEOTIDE SEQUENCE</scope>
    <source>
        <strain evidence="2">BAC 15a-03b</strain>
    </source>
</reference>
<protein>
    <submittedName>
        <fullName evidence="2">GPW/gp25 family protein</fullName>
    </submittedName>
</protein>
<dbReference type="EMBL" id="JAODIM010000040">
    <property type="protein sequence ID" value="MCU5777836.1"/>
    <property type="molecule type" value="Genomic_DNA"/>
</dbReference>
<dbReference type="SUPFAM" id="SSF160719">
    <property type="entry name" value="gpW/gp25-like"/>
    <property type="match status" value="1"/>
</dbReference>
<comment type="caution">
    <text evidence="2">The sequence shown here is derived from an EMBL/GenBank/DDBJ whole genome shotgun (WGS) entry which is preliminary data.</text>
</comment>
<name>A0A9J6PSV3_9GAMM</name>